<sequence length="454" mass="50041">MTKERNGSNINCSHEHETISQHDIDKEDIEEEIHSKIVHIHEQQSLISELRHDEVIRFKVTLSMCVTFVYVMLGWCKSQTGPAFLDILYISGTDLEKGSAFMTSYSAGCAIGSVVGGSFYSKVNRYLLLVVALTIYSLTRALIPWCILYELMITVNLIHGVCAGVITVVVVAVAVSIWGATPRGRVFLNIFLVSDGGAGLIAPMVLTPFLLPPRTSDIILGNDPRNFSIINVATRNTSTIEGNISAAYSILQANISHIEIPASSVYIAYSISAGLVFLSTLPFIVIFAKPSKNDSKGSVDKESNFLGKLPLRVKRLQLVNVGIFSTFYMAVFFIFTGYLPAFCVEHLRWTKTSGAWLMSVVYFAMLCGRLFGAFLSNFFKPMKMLLLSTILHVMGLVGLSVSGVFLADVGIWISVCGVGIAWGFTWPSLLNWTNENLIPVRGLLLSLRTRMHSQ</sequence>
<dbReference type="InterPro" id="IPR036259">
    <property type="entry name" value="MFS_trans_sf"/>
</dbReference>
<feature type="transmembrane region" description="Helical" evidence="4">
    <location>
        <begin position="318"/>
        <end position="341"/>
    </location>
</feature>
<evidence type="ECO:0000313" key="6">
    <source>
        <dbReference type="Proteomes" id="UP000242188"/>
    </source>
</evidence>
<feature type="transmembrane region" description="Helical" evidence="4">
    <location>
        <begin position="411"/>
        <end position="432"/>
    </location>
</feature>
<feature type="transmembrane region" description="Helical" evidence="4">
    <location>
        <begin position="353"/>
        <end position="372"/>
    </location>
</feature>
<evidence type="ECO:0000256" key="3">
    <source>
        <dbReference type="ARBA" id="ARBA00023136"/>
    </source>
</evidence>
<evidence type="ECO:0000313" key="5">
    <source>
        <dbReference type="EMBL" id="OWF40839.1"/>
    </source>
</evidence>
<dbReference type="Gene3D" id="1.20.1250.20">
    <property type="entry name" value="MFS general substrate transporter like domains"/>
    <property type="match status" value="2"/>
</dbReference>
<keyword evidence="1 4" id="KW-0812">Transmembrane</keyword>
<feature type="transmembrane region" description="Helical" evidence="4">
    <location>
        <begin position="186"/>
        <end position="206"/>
    </location>
</feature>
<dbReference type="OrthoDB" id="6505948at2759"/>
<dbReference type="SUPFAM" id="SSF103473">
    <property type="entry name" value="MFS general substrate transporter"/>
    <property type="match status" value="1"/>
</dbReference>
<organism evidence="5 6">
    <name type="scientific">Mizuhopecten yessoensis</name>
    <name type="common">Japanese scallop</name>
    <name type="synonym">Patinopecten yessoensis</name>
    <dbReference type="NCBI Taxonomy" id="6573"/>
    <lineage>
        <taxon>Eukaryota</taxon>
        <taxon>Metazoa</taxon>
        <taxon>Spiralia</taxon>
        <taxon>Lophotrochozoa</taxon>
        <taxon>Mollusca</taxon>
        <taxon>Bivalvia</taxon>
        <taxon>Autobranchia</taxon>
        <taxon>Pteriomorphia</taxon>
        <taxon>Pectinida</taxon>
        <taxon>Pectinoidea</taxon>
        <taxon>Pectinidae</taxon>
        <taxon>Mizuhopecten</taxon>
    </lineage>
</organism>
<keyword evidence="5" id="KW-0762">Sugar transport</keyword>
<keyword evidence="5" id="KW-0813">Transport</keyword>
<gene>
    <name evidence="5" type="ORF">KP79_PYT09242</name>
</gene>
<proteinExistence type="predicted"/>
<evidence type="ECO:0000256" key="2">
    <source>
        <dbReference type="ARBA" id="ARBA00022989"/>
    </source>
</evidence>
<protein>
    <submittedName>
        <fullName evidence="5">Sodium-dependent glucose transporter 1</fullName>
    </submittedName>
</protein>
<name>A0A210PWI5_MIZYE</name>
<feature type="transmembrane region" description="Helical" evidence="4">
    <location>
        <begin position="384"/>
        <end position="405"/>
    </location>
</feature>
<feature type="transmembrane region" description="Helical" evidence="4">
    <location>
        <begin position="127"/>
        <end position="151"/>
    </location>
</feature>
<feature type="transmembrane region" description="Helical" evidence="4">
    <location>
        <begin position="100"/>
        <end position="120"/>
    </location>
</feature>
<feature type="transmembrane region" description="Helical" evidence="4">
    <location>
        <begin position="60"/>
        <end position="80"/>
    </location>
</feature>
<keyword evidence="6" id="KW-1185">Reference proteome</keyword>
<accession>A0A210PWI5</accession>
<evidence type="ECO:0000256" key="1">
    <source>
        <dbReference type="ARBA" id="ARBA00022692"/>
    </source>
</evidence>
<keyword evidence="2 4" id="KW-1133">Transmembrane helix</keyword>
<feature type="transmembrane region" description="Helical" evidence="4">
    <location>
        <begin position="157"/>
        <end position="179"/>
    </location>
</feature>
<comment type="caution">
    <text evidence="5">The sequence shown here is derived from an EMBL/GenBank/DDBJ whole genome shotgun (WGS) entry which is preliminary data.</text>
</comment>
<keyword evidence="3 4" id="KW-0472">Membrane</keyword>
<reference evidence="5 6" key="1">
    <citation type="journal article" date="2017" name="Nat. Ecol. Evol.">
        <title>Scallop genome provides insights into evolution of bilaterian karyotype and development.</title>
        <authorList>
            <person name="Wang S."/>
            <person name="Zhang J."/>
            <person name="Jiao W."/>
            <person name="Li J."/>
            <person name="Xun X."/>
            <person name="Sun Y."/>
            <person name="Guo X."/>
            <person name="Huan P."/>
            <person name="Dong B."/>
            <person name="Zhang L."/>
            <person name="Hu X."/>
            <person name="Sun X."/>
            <person name="Wang J."/>
            <person name="Zhao C."/>
            <person name="Wang Y."/>
            <person name="Wang D."/>
            <person name="Huang X."/>
            <person name="Wang R."/>
            <person name="Lv J."/>
            <person name="Li Y."/>
            <person name="Zhang Z."/>
            <person name="Liu B."/>
            <person name="Lu W."/>
            <person name="Hui Y."/>
            <person name="Liang J."/>
            <person name="Zhou Z."/>
            <person name="Hou R."/>
            <person name="Li X."/>
            <person name="Liu Y."/>
            <person name="Li H."/>
            <person name="Ning X."/>
            <person name="Lin Y."/>
            <person name="Zhao L."/>
            <person name="Xing Q."/>
            <person name="Dou J."/>
            <person name="Li Y."/>
            <person name="Mao J."/>
            <person name="Guo H."/>
            <person name="Dou H."/>
            <person name="Li T."/>
            <person name="Mu C."/>
            <person name="Jiang W."/>
            <person name="Fu Q."/>
            <person name="Fu X."/>
            <person name="Miao Y."/>
            <person name="Liu J."/>
            <person name="Yu Q."/>
            <person name="Li R."/>
            <person name="Liao H."/>
            <person name="Li X."/>
            <person name="Kong Y."/>
            <person name="Jiang Z."/>
            <person name="Chourrout D."/>
            <person name="Li R."/>
            <person name="Bao Z."/>
        </authorList>
    </citation>
    <scope>NUCLEOTIDE SEQUENCE [LARGE SCALE GENOMIC DNA]</scope>
    <source>
        <strain evidence="5 6">PY_sf001</strain>
    </source>
</reference>
<dbReference type="EMBL" id="NEDP02005443">
    <property type="protein sequence ID" value="OWF40839.1"/>
    <property type="molecule type" value="Genomic_DNA"/>
</dbReference>
<feature type="transmembrane region" description="Helical" evidence="4">
    <location>
        <begin position="266"/>
        <end position="288"/>
    </location>
</feature>
<dbReference type="Proteomes" id="UP000242188">
    <property type="component" value="Unassembled WGS sequence"/>
</dbReference>
<dbReference type="InterPro" id="IPR011701">
    <property type="entry name" value="MFS"/>
</dbReference>
<dbReference type="PANTHER" id="PTHR23121:SF9">
    <property type="entry name" value="SODIUM-DEPENDENT GLUCOSE TRANSPORTER 1"/>
    <property type="match status" value="1"/>
</dbReference>
<dbReference type="GO" id="GO:0022857">
    <property type="term" value="F:transmembrane transporter activity"/>
    <property type="evidence" value="ECO:0007669"/>
    <property type="project" value="InterPro"/>
</dbReference>
<dbReference type="Pfam" id="PF07690">
    <property type="entry name" value="MFS_1"/>
    <property type="match status" value="1"/>
</dbReference>
<evidence type="ECO:0000256" key="4">
    <source>
        <dbReference type="SAM" id="Phobius"/>
    </source>
</evidence>
<dbReference type="AlphaFoldDB" id="A0A210PWI5"/>
<dbReference type="PANTHER" id="PTHR23121">
    <property type="entry name" value="SODIUM-DEPENDENT GLUCOSE TRANSPORTER 1"/>
    <property type="match status" value="1"/>
</dbReference>